<evidence type="ECO:0008006" key="3">
    <source>
        <dbReference type="Google" id="ProtNLM"/>
    </source>
</evidence>
<dbReference type="AlphaFoldDB" id="A0A0L6VVR9"/>
<organism evidence="1 2">
    <name type="scientific">Puccinia sorghi</name>
    <dbReference type="NCBI Taxonomy" id="27349"/>
    <lineage>
        <taxon>Eukaryota</taxon>
        <taxon>Fungi</taxon>
        <taxon>Dikarya</taxon>
        <taxon>Basidiomycota</taxon>
        <taxon>Pucciniomycotina</taxon>
        <taxon>Pucciniomycetes</taxon>
        <taxon>Pucciniales</taxon>
        <taxon>Pucciniaceae</taxon>
        <taxon>Puccinia</taxon>
    </lineage>
</organism>
<dbReference type="OrthoDB" id="423559at2759"/>
<proteinExistence type="predicted"/>
<dbReference type="VEuPathDB" id="FungiDB:VP01_10005g1"/>
<feature type="non-terminal residue" evidence="1">
    <location>
        <position position="1"/>
    </location>
</feature>
<name>A0A0L6VVR9_9BASI</name>
<gene>
    <name evidence="1" type="ORF">VP01_10005g1</name>
</gene>
<dbReference type="Proteomes" id="UP000037035">
    <property type="component" value="Unassembled WGS sequence"/>
</dbReference>
<protein>
    <recommendedName>
        <fullName evidence="3">SNF2 N-terminal domain-containing protein</fullName>
    </recommendedName>
</protein>
<reference evidence="1 2" key="1">
    <citation type="submission" date="2015-08" db="EMBL/GenBank/DDBJ databases">
        <title>Next Generation Sequencing and Analysis of the Genome of Puccinia sorghi L Schw, the Causal Agent of Maize Common Rust.</title>
        <authorList>
            <person name="Rochi L."/>
            <person name="Burguener G."/>
            <person name="Darino M."/>
            <person name="Turjanski A."/>
            <person name="Kreff E."/>
            <person name="Dieguez M.J."/>
            <person name="Sacco F."/>
        </authorList>
    </citation>
    <scope>NUCLEOTIDE SEQUENCE [LARGE SCALE GENOMIC DNA]</scope>
    <source>
        <strain evidence="1 2">RO10H11247</strain>
    </source>
</reference>
<dbReference type="EMBL" id="LAVV01000006">
    <property type="protein sequence ID" value="KNZ64717.1"/>
    <property type="molecule type" value="Genomic_DNA"/>
</dbReference>
<feature type="non-terminal residue" evidence="1">
    <location>
        <position position="104"/>
    </location>
</feature>
<accession>A0A0L6VVR9</accession>
<sequence length="104" mass="11729">IQAFVVTKGYNFPHLRGCIFSLAQNEPLIVQAFQEAHISDNSSKTELMARVSLAPPWSDLINPPLQCAATLIIIFPLATLSNWEKEIQTHFRPKAIPYLVFHGR</sequence>
<keyword evidence="2" id="KW-1185">Reference proteome</keyword>
<evidence type="ECO:0000313" key="2">
    <source>
        <dbReference type="Proteomes" id="UP000037035"/>
    </source>
</evidence>
<comment type="caution">
    <text evidence="1">The sequence shown here is derived from an EMBL/GenBank/DDBJ whole genome shotgun (WGS) entry which is preliminary data.</text>
</comment>
<evidence type="ECO:0000313" key="1">
    <source>
        <dbReference type="EMBL" id="KNZ64717.1"/>
    </source>
</evidence>